<dbReference type="eggNOG" id="COG0577">
    <property type="taxonomic scope" value="Bacteria"/>
</dbReference>
<dbReference type="KEGG" id="aba:Acid345_3887"/>
<evidence type="ECO:0000256" key="2">
    <source>
        <dbReference type="ARBA" id="ARBA00022475"/>
    </source>
</evidence>
<evidence type="ECO:0000256" key="4">
    <source>
        <dbReference type="ARBA" id="ARBA00022989"/>
    </source>
</evidence>
<evidence type="ECO:0000313" key="10">
    <source>
        <dbReference type="EMBL" id="ABF42887.1"/>
    </source>
</evidence>
<evidence type="ECO:0000256" key="1">
    <source>
        <dbReference type="ARBA" id="ARBA00004651"/>
    </source>
</evidence>
<dbReference type="STRING" id="204669.Acid345_3887"/>
<feature type="domain" description="MacB-like periplasmic core" evidence="9">
    <location>
        <begin position="23"/>
        <end position="238"/>
    </location>
</feature>
<proteinExistence type="inferred from homology"/>
<dbReference type="InterPro" id="IPR017800">
    <property type="entry name" value="ADOP"/>
</dbReference>
<keyword evidence="2" id="KW-1003">Cell membrane</keyword>
<name>Q1IJR3_KORVE</name>
<dbReference type="InterPro" id="IPR003838">
    <property type="entry name" value="ABC3_permease_C"/>
</dbReference>
<dbReference type="InterPro" id="IPR050250">
    <property type="entry name" value="Macrolide_Exporter_MacB"/>
</dbReference>
<feature type="domain" description="ABC3 transporter permease C-terminal" evidence="8">
    <location>
        <begin position="282"/>
        <end position="396"/>
    </location>
</feature>
<reference evidence="10 11" key="1">
    <citation type="journal article" date="2009" name="Appl. Environ. Microbiol.">
        <title>Three genomes from the phylum Acidobacteria provide insight into the lifestyles of these microorganisms in soils.</title>
        <authorList>
            <person name="Ward N.L."/>
            <person name="Challacombe J.F."/>
            <person name="Janssen P.H."/>
            <person name="Henrissat B."/>
            <person name="Coutinho P.M."/>
            <person name="Wu M."/>
            <person name="Xie G."/>
            <person name="Haft D.H."/>
            <person name="Sait M."/>
            <person name="Badger J."/>
            <person name="Barabote R.D."/>
            <person name="Bradley B."/>
            <person name="Brettin T.S."/>
            <person name="Brinkac L.M."/>
            <person name="Bruce D."/>
            <person name="Creasy T."/>
            <person name="Daugherty S.C."/>
            <person name="Davidsen T.M."/>
            <person name="DeBoy R.T."/>
            <person name="Detter J.C."/>
            <person name="Dodson R.J."/>
            <person name="Durkin A.S."/>
            <person name="Ganapathy A."/>
            <person name="Gwinn-Giglio M."/>
            <person name="Han C.S."/>
            <person name="Khouri H."/>
            <person name="Kiss H."/>
            <person name="Kothari S.P."/>
            <person name="Madupu R."/>
            <person name="Nelson K.E."/>
            <person name="Nelson W.C."/>
            <person name="Paulsen I."/>
            <person name="Penn K."/>
            <person name="Ren Q."/>
            <person name="Rosovitz M.J."/>
            <person name="Selengut J.D."/>
            <person name="Shrivastava S."/>
            <person name="Sullivan S.A."/>
            <person name="Tapia R."/>
            <person name="Thompson L.S."/>
            <person name="Watkins K.L."/>
            <person name="Yang Q."/>
            <person name="Yu C."/>
            <person name="Zafar N."/>
            <person name="Zhou L."/>
            <person name="Kuske C.R."/>
        </authorList>
    </citation>
    <scope>NUCLEOTIDE SEQUENCE [LARGE SCALE GENOMIC DNA]</scope>
    <source>
        <strain evidence="10 11">Ellin345</strain>
    </source>
</reference>
<feature type="transmembrane region" description="Helical" evidence="7">
    <location>
        <begin position="684"/>
        <end position="709"/>
    </location>
</feature>
<dbReference type="AlphaFoldDB" id="Q1IJR3"/>
<feature type="transmembrane region" description="Helical" evidence="7">
    <location>
        <begin position="770"/>
        <end position="792"/>
    </location>
</feature>
<feature type="transmembrane region" description="Helical" evidence="7">
    <location>
        <begin position="20"/>
        <end position="48"/>
    </location>
</feature>
<evidence type="ECO:0000259" key="8">
    <source>
        <dbReference type="Pfam" id="PF02687"/>
    </source>
</evidence>
<feature type="transmembrane region" description="Helical" evidence="7">
    <location>
        <begin position="369"/>
        <end position="391"/>
    </location>
</feature>
<comment type="similarity">
    <text evidence="6">Belongs to the ABC-4 integral membrane protein family.</text>
</comment>
<dbReference type="InterPro" id="IPR025857">
    <property type="entry name" value="MacB_PCD"/>
</dbReference>
<dbReference type="EMBL" id="CP000360">
    <property type="protein sequence ID" value="ABF42887.1"/>
    <property type="molecule type" value="Genomic_DNA"/>
</dbReference>
<organism evidence="10 11">
    <name type="scientific">Koribacter versatilis (strain Ellin345)</name>
    <dbReference type="NCBI Taxonomy" id="204669"/>
    <lineage>
        <taxon>Bacteria</taxon>
        <taxon>Pseudomonadati</taxon>
        <taxon>Acidobacteriota</taxon>
        <taxon>Terriglobia</taxon>
        <taxon>Terriglobales</taxon>
        <taxon>Candidatus Korobacteraceae</taxon>
        <taxon>Candidatus Korobacter</taxon>
    </lineage>
</organism>
<feature type="transmembrane region" description="Helical" evidence="7">
    <location>
        <begin position="423"/>
        <end position="443"/>
    </location>
</feature>
<dbReference type="RefSeq" id="WP_011524686.1">
    <property type="nucleotide sequence ID" value="NC_008009.1"/>
</dbReference>
<dbReference type="Pfam" id="PF02687">
    <property type="entry name" value="FtsX"/>
    <property type="match status" value="2"/>
</dbReference>
<dbReference type="NCBIfam" id="TIGR03434">
    <property type="entry name" value="ADOP"/>
    <property type="match status" value="1"/>
</dbReference>
<keyword evidence="5 7" id="KW-0472">Membrane</keyword>
<feature type="domain" description="MacB-like periplasmic core" evidence="9">
    <location>
        <begin position="434"/>
        <end position="638"/>
    </location>
</feature>
<comment type="subcellular location">
    <subcellularLocation>
        <location evidence="1">Cell membrane</location>
        <topology evidence="1">Multi-pass membrane protein</topology>
    </subcellularLocation>
</comment>
<evidence type="ECO:0000259" key="9">
    <source>
        <dbReference type="Pfam" id="PF12704"/>
    </source>
</evidence>
<protein>
    <submittedName>
        <fullName evidence="10">ABC efflux pump, inner membrane subunit</fullName>
    </submittedName>
</protein>
<dbReference type="GO" id="GO:0022857">
    <property type="term" value="F:transmembrane transporter activity"/>
    <property type="evidence" value="ECO:0007669"/>
    <property type="project" value="TreeGrafter"/>
</dbReference>
<evidence type="ECO:0000256" key="5">
    <source>
        <dbReference type="ARBA" id="ARBA00023136"/>
    </source>
</evidence>
<sequence>MRSLLQDVRYGFRGLRKSPGYALLAIAALALGIGANTALFSAIYGILLKPLPYANGKRLVLLQQSARSATSPKLAVSVQELEDYRKQAHSFDGLVEYHSMQFILLGREPDRVETGVVSANFFDVLGVKPLLGRTFRAGEDLVGAEPVLVLSYKYWQEHHGGDPNIVGKSFRMNDKLHTVIGVLPPIPQYPRENDVYMPVSACPTRMSAHMLENRAMRMLNVFGILKPGVTLEQANAETSTIAARFTQQYPNAYRLDHFAVHIDSLQTMLTTRARPLLIMLLITSALVLVISCANVANLALARMTQREYEMAIRSSLGAPRTRLIRQVLTECTLLAIAGGLVGLLFAQVGTHLLSIFLARFTTRAAEVQISGAVLAFTMVVSIATGLLFGLAPALNSTRRLAGQMQTGARSSSAGHMGWSLRSALIVAQVCISYVLLVIAGLTLRSFDKLQKVDAGFNAENVVAFTLPVNFTKYAEPVKFAELEQRVKQRIEQLPGVTSAASISGLPLGSTSPTPQPMMIEKQVKDPNAPNVEVDASAVSPNAFFTLGVPFMAGRDFNALDTTKSENVTIFSASTAKRYFGNEDPVGRRVSYDNGENWWRIVGVVGDVRYFGLDRPPIDEVYVPAAQIGGAGRFVVRTTMDEDAARSLFTKAVRELDNEQPVTDFKTLREVRDDSLTNTRVTSMLLTLFAGLALVLAATGLFGVISFLVSQRTREIGIRLAMGAQTSSVLVMMLRQGVNLVAIGLGLGVIAALAASNVVKSLLFGVSTRDWITFVGVGAVLFGSTLLASYLPARRAAKVQPMEALRCE</sequence>
<dbReference type="HOGENOM" id="CLU_009433_1_0_0"/>
<dbReference type="Pfam" id="PF12704">
    <property type="entry name" value="MacB_PCD"/>
    <property type="match status" value="2"/>
</dbReference>
<feature type="transmembrane region" description="Helical" evidence="7">
    <location>
        <begin position="333"/>
        <end position="357"/>
    </location>
</feature>
<evidence type="ECO:0000256" key="3">
    <source>
        <dbReference type="ARBA" id="ARBA00022692"/>
    </source>
</evidence>
<gene>
    <name evidence="10" type="ordered locus">Acid345_3887</name>
</gene>
<keyword evidence="4 7" id="KW-1133">Transmembrane helix</keyword>
<keyword evidence="11" id="KW-1185">Reference proteome</keyword>
<evidence type="ECO:0000256" key="7">
    <source>
        <dbReference type="SAM" id="Phobius"/>
    </source>
</evidence>
<dbReference type="GO" id="GO:0005886">
    <property type="term" value="C:plasma membrane"/>
    <property type="evidence" value="ECO:0007669"/>
    <property type="project" value="UniProtKB-SubCell"/>
</dbReference>
<keyword evidence="3 7" id="KW-0812">Transmembrane</keyword>
<dbReference type="Proteomes" id="UP000002432">
    <property type="component" value="Chromosome"/>
</dbReference>
<dbReference type="EnsemblBacteria" id="ABF42887">
    <property type="protein sequence ID" value="ABF42887"/>
    <property type="gene ID" value="Acid345_3887"/>
</dbReference>
<evidence type="ECO:0000313" key="11">
    <source>
        <dbReference type="Proteomes" id="UP000002432"/>
    </source>
</evidence>
<dbReference type="PANTHER" id="PTHR30572">
    <property type="entry name" value="MEMBRANE COMPONENT OF TRANSPORTER-RELATED"/>
    <property type="match status" value="1"/>
</dbReference>
<accession>Q1IJR3</accession>
<feature type="transmembrane region" description="Helical" evidence="7">
    <location>
        <begin position="739"/>
        <end position="758"/>
    </location>
</feature>
<evidence type="ECO:0000256" key="6">
    <source>
        <dbReference type="ARBA" id="ARBA00038076"/>
    </source>
</evidence>
<feature type="domain" description="ABC3 transporter permease C-terminal" evidence="8">
    <location>
        <begin position="687"/>
        <end position="800"/>
    </location>
</feature>
<dbReference type="PANTHER" id="PTHR30572:SF4">
    <property type="entry name" value="ABC TRANSPORTER PERMEASE YTRF"/>
    <property type="match status" value="1"/>
</dbReference>
<feature type="transmembrane region" description="Helical" evidence="7">
    <location>
        <begin position="276"/>
        <end position="300"/>
    </location>
</feature>